<accession>A0ABW8WXY1</accession>
<dbReference type="PANTHER" id="PTHR45947">
    <property type="entry name" value="SULFOQUINOVOSYL TRANSFERASE SQD2"/>
    <property type="match status" value="1"/>
</dbReference>
<dbReference type="SUPFAM" id="SSF53756">
    <property type="entry name" value="UDP-Glycosyltransferase/glycogen phosphorylase"/>
    <property type="match status" value="1"/>
</dbReference>
<gene>
    <name evidence="2" type="ORF">AB0759_34095</name>
</gene>
<reference evidence="2 3" key="1">
    <citation type="submission" date="2024-07" db="EMBL/GenBank/DDBJ databases">
        <authorList>
            <person name="Tripathy S."/>
        </authorList>
    </citation>
    <scope>NUCLEOTIDE SEQUENCE [LARGE SCALE GENOMIC DNA]</scope>
    <source>
        <strain evidence="2 3">VB-61278_2</strain>
    </source>
</reference>
<evidence type="ECO:0000313" key="2">
    <source>
        <dbReference type="EMBL" id="MFL9465638.1"/>
    </source>
</evidence>
<proteinExistence type="predicted"/>
<organism evidence="2 3">
    <name type="scientific">Scytonema tolypothrichoides VB-61278_2</name>
    <dbReference type="NCBI Taxonomy" id="3232314"/>
    <lineage>
        <taxon>Bacteria</taxon>
        <taxon>Bacillati</taxon>
        <taxon>Cyanobacteriota</taxon>
        <taxon>Cyanophyceae</taxon>
        <taxon>Nostocales</taxon>
        <taxon>Scytonemataceae</taxon>
        <taxon>Scytonema</taxon>
    </lineage>
</organism>
<dbReference type="Pfam" id="PF13579">
    <property type="entry name" value="Glyco_trans_4_4"/>
    <property type="match status" value="1"/>
</dbReference>
<evidence type="ECO:0000259" key="1">
    <source>
        <dbReference type="Pfam" id="PF13579"/>
    </source>
</evidence>
<dbReference type="PANTHER" id="PTHR45947:SF3">
    <property type="entry name" value="SULFOQUINOVOSYL TRANSFERASE SQD2"/>
    <property type="match status" value="1"/>
</dbReference>
<dbReference type="InterPro" id="IPR028098">
    <property type="entry name" value="Glyco_trans_4-like_N"/>
</dbReference>
<dbReference type="RefSeq" id="WP_237266045.1">
    <property type="nucleotide sequence ID" value="NZ_JBFQGM010000018.1"/>
</dbReference>
<name>A0ABW8WXY1_9CYAN</name>
<sequence>MQFTRNQTAMPETTKLFHITTVPETFNFFKGQIDYMKAQGYEVHALSSPGKLLIQFGYRQQIPVYGVPMQRRITPLQDIYAIFQIWQYLQSVRPEIVHAHTPKGGLLGMISARLAGIPVRIYHIRGLPMMTATGYKRLLLTWSEKLSCLFAHQVLCVSHSVREVAIKEGLCPPEKIKVLLGGSSNGVDASHRFNPANLDLYTRQQTRTKYGIPDDAVVVGFVGRIVRDKGIEELTKAWQILQQEFSNLHLLVVGCFEPQDSVATDIQESLTSDRRVHMTGMVDDTPPLYAAMDILTLPTYREGFPNVALEAAAMELPVVATCVPGCTDAVQDGVTGILVPPRDVRALATAIRRYLLNLELRCQHGVSGRKRVLQDFRQEAIWNALHQEYLQILQAKGLSTPESVLHLQEAILRT</sequence>
<evidence type="ECO:0000313" key="3">
    <source>
        <dbReference type="Proteomes" id="UP001628874"/>
    </source>
</evidence>
<protein>
    <submittedName>
        <fullName evidence="2">Glycosyltransferase family 4 protein</fullName>
    </submittedName>
</protein>
<dbReference type="CDD" id="cd03808">
    <property type="entry name" value="GT4_CapM-like"/>
    <property type="match status" value="1"/>
</dbReference>
<comment type="caution">
    <text evidence="2">The sequence shown here is derived from an EMBL/GenBank/DDBJ whole genome shotgun (WGS) entry which is preliminary data.</text>
</comment>
<dbReference type="InterPro" id="IPR050194">
    <property type="entry name" value="Glycosyltransferase_grp1"/>
</dbReference>
<keyword evidence="3" id="KW-1185">Reference proteome</keyword>
<feature type="domain" description="Glycosyltransferase subfamily 4-like N-terminal" evidence="1">
    <location>
        <begin position="34"/>
        <end position="179"/>
    </location>
</feature>
<dbReference type="EMBL" id="JBFQGM010000018">
    <property type="protein sequence ID" value="MFL9465638.1"/>
    <property type="molecule type" value="Genomic_DNA"/>
</dbReference>
<dbReference type="Gene3D" id="3.40.50.2000">
    <property type="entry name" value="Glycogen Phosphorylase B"/>
    <property type="match status" value="2"/>
</dbReference>
<dbReference type="Proteomes" id="UP001628874">
    <property type="component" value="Unassembled WGS sequence"/>
</dbReference>
<dbReference type="Pfam" id="PF13692">
    <property type="entry name" value="Glyco_trans_1_4"/>
    <property type="match status" value="1"/>
</dbReference>